<dbReference type="NCBIfam" id="TIGR02970">
    <property type="entry name" value="succ_dehyd_cytB"/>
    <property type="match status" value="1"/>
</dbReference>
<evidence type="ECO:0000256" key="12">
    <source>
        <dbReference type="SAM" id="Phobius"/>
    </source>
</evidence>
<keyword evidence="11 12" id="KW-0472">Membrane</keyword>
<dbReference type="InterPro" id="IPR000701">
    <property type="entry name" value="SuccDH_FuR_B_TM-su"/>
</dbReference>
<evidence type="ECO:0008006" key="15">
    <source>
        <dbReference type="Google" id="ProtNLM"/>
    </source>
</evidence>
<dbReference type="GO" id="GO:0006121">
    <property type="term" value="P:mitochondrial electron transport, succinate to ubiquinone"/>
    <property type="evidence" value="ECO:0007669"/>
    <property type="project" value="TreeGrafter"/>
</dbReference>
<dbReference type="InterPro" id="IPR023296">
    <property type="entry name" value="Glyco_hydro_beta-prop_sf"/>
</dbReference>
<dbReference type="GO" id="GO:0005743">
    <property type="term" value="C:mitochondrial inner membrane"/>
    <property type="evidence" value="ECO:0007669"/>
    <property type="project" value="UniProtKB-SubCell"/>
</dbReference>
<evidence type="ECO:0000256" key="10">
    <source>
        <dbReference type="ARBA" id="ARBA00023128"/>
    </source>
</evidence>
<keyword evidence="10" id="KW-0496">Mitochondrion</keyword>
<keyword evidence="14" id="KW-1185">Reference proteome</keyword>
<dbReference type="Proteomes" id="UP000308768">
    <property type="component" value="Unassembled WGS sequence"/>
</dbReference>
<evidence type="ECO:0000256" key="5">
    <source>
        <dbReference type="ARBA" id="ARBA00022723"/>
    </source>
</evidence>
<proteinExistence type="inferred from homology"/>
<gene>
    <name evidence="13" type="ORF">B0A49_04898</name>
</gene>
<dbReference type="SUPFAM" id="SSF81343">
    <property type="entry name" value="Fumarate reductase respiratory complex transmembrane subunits"/>
    <property type="match status" value="1"/>
</dbReference>
<keyword evidence="6" id="KW-0999">Mitochondrion inner membrane</keyword>
<evidence type="ECO:0000256" key="6">
    <source>
        <dbReference type="ARBA" id="ARBA00022792"/>
    </source>
</evidence>
<keyword evidence="8 12" id="KW-1133">Transmembrane helix</keyword>
<dbReference type="CDD" id="cd03499">
    <property type="entry name" value="SQR_TypeC_SdhC"/>
    <property type="match status" value="1"/>
</dbReference>
<evidence type="ECO:0000256" key="7">
    <source>
        <dbReference type="ARBA" id="ARBA00022946"/>
    </source>
</evidence>
<keyword evidence="4 12" id="KW-0812">Transmembrane</keyword>
<evidence type="ECO:0000256" key="2">
    <source>
        <dbReference type="ARBA" id="ARBA00007244"/>
    </source>
</evidence>
<keyword evidence="9" id="KW-0408">Iron</keyword>
<dbReference type="PANTHER" id="PTHR10978">
    <property type="entry name" value="SUCCINATE DEHYDROGENASE CYTOCHROME B560 SUBUNIT"/>
    <property type="match status" value="1"/>
</dbReference>
<comment type="similarity">
    <text evidence="2">Belongs to the cytochrome b560 family.</text>
</comment>
<evidence type="ECO:0000256" key="11">
    <source>
        <dbReference type="ARBA" id="ARBA00023136"/>
    </source>
</evidence>
<dbReference type="GO" id="GO:0006099">
    <property type="term" value="P:tricarboxylic acid cycle"/>
    <property type="evidence" value="ECO:0007669"/>
    <property type="project" value="InterPro"/>
</dbReference>
<dbReference type="FunFam" id="1.20.1300.10:FF:000008">
    <property type="entry name" value="Succinate dehydrogenase cytochrome b560 subunit"/>
    <property type="match status" value="1"/>
</dbReference>
<comment type="caution">
    <text evidence="13">The sequence shown here is derived from an EMBL/GenBank/DDBJ whole genome shotgun (WGS) entry which is preliminary data.</text>
</comment>
<dbReference type="InterPro" id="IPR034804">
    <property type="entry name" value="SQR/QFR_C/D"/>
</dbReference>
<evidence type="ECO:0000313" key="13">
    <source>
        <dbReference type="EMBL" id="TKA74641.1"/>
    </source>
</evidence>
<keyword evidence="7" id="KW-0809">Transit peptide</keyword>
<dbReference type="Gene3D" id="2.115.10.20">
    <property type="entry name" value="Glycosyl hydrolase domain, family 43"/>
    <property type="match status" value="1"/>
</dbReference>
<feature type="transmembrane region" description="Helical" evidence="12">
    <location>
        <begin position="155"/>
        <end position="177"/>
    </location>
</feature>
<feature type="transmembrane region" description="Helical" evidence="12">
    <location>
        <begin position="231"/>
        <end position="250"/>
    </location>
</feature>
<dbReference type="AlphaFoldDB" id="A0A4U0XEN7"/>
<evidence type="ECO:0000256" key="9">
    <source>
        <dbReference type="ARBA" id="ARBA00023004"/>
    </source>
</evidence>
<accession>A0A4U0XEN7</accession>
<sequence length="251" mass="27429">MAAGAFATPRTRKYDGSKENSGAEIVVFLGSDVQMFLIINMTDTSENSIRAHGGDIIKYGDYWYWFGEDKAGETTSVAVSHPSAALTRFATPAAVATNSHYMQTRQAATQMTSQSDGINILAQQRTHRPVSPHLGIYRPQVTWYLSALNRITGSILSGGFYVFGAAYLVAPVLGWHLDSMSMAAAFGSWPVFAKVLTKLTLAFPFTFHSFNGIRHLAWDMGRTMTNRQVQVTGWAVVGLSVVSSALLAFFL</sequence>
<keyword evidence="5" id="KW-0479">Metal-binding</keyword>
<evidence type="ECO:0000256" key="4">
    <source>
        <dbReference type="ARBA" id="ARBA00022692"/>
    </source>
</evidence>
<protein>
    <recommendedName>
        <fullName evidence="15">Succinate dehydrogenase cytochrome B subunit, mitochondrial</fullName>
    </recommendedName>
</protein>
<dbReference type="PANTHER" id="PTHR10978:SF5">
    <property type="entry name" value="SUCCINATE DEHYDROGENASE CYTOCHROME B560 SUBUNIT, MITOCHONDRIAL"/>
    <property type="match status" value="1"/>
</dbReference>
<evidence type="ECO:0000313" key="14">
    <source>
        <dbReference type="Proteomes" id="UP000308768"/>
    </source>
</evidence>
<evidence type="ECO:0000256" key="3">
    <source>
        <dbReference type="ARBA" id="ARBA00022617"/>
    </source>
</evidence>
<dbReference type="OrthoDB" id="588261at2759"/>
<organism evidence="13 14">
    <name type="scientific">Cryomyces minteri</name>
    <dbReference type="NCBI Taxonomy" id="331657"/>
    <lineage>
        <taxon>Eukaryota</taxon>
        <taxon>Fungi</taxon>
        <taxon>Dikarya</taxon>
        <taxon>Ascomycota</taxon>
        <taxon>Pezizomycotina</taxon>
        <taxon>Dothideomycetes</taxon>
        <taxon>Dothideomycetes incertae sedis</taxon>
        <taxon>Cryomyces</taxon>
    </lineage>
</organism>
<dbReference type="EMBL" id="NAJN01000344">
    <property type="protein sequence ID" value="TKA74641.1"/>
    <property type="molecule type" value="Genomic_DNA"/>
</dbReference>
<name>A0A4U0XEN7_9PEZI</name>
<dbReference type="Gene3D" id="1.20.1300.10">
    <property type="entry name" value="Fumarate reductase/succinate dehydrogenase, transmembrane subunit"/>
    <property type="match status" value="1"/>
</dbReference>
<feature type="transmembrane region" description="Helical" evidence="12">
    <location>
        <begin position="189"/>
        <end position="210"/>
    </location>
</feature>
<reference evidence="13 14" key="1">
    <citation type="submission" date="2017-03" db="EMBL/GenBank/DDBJ databases">
        <title>Genomes of endolithic fungi from Antarctica.</title>
        <authorList>
            <person name="Coleine C."/>
            <person name="Masonjones S."/>
            <person name="Stajich J.E."/>
        </authorList>
    </citation>
    <scope>NUCLEOTIDE SEQUENCE [LARGE SCALE GENOMIC DNA]</scope>
    <source>
        <strain evidence="13 14">CCFEE 5187</strain>
    </source>
</reference>
<dbReference type="STRING" id="331657.A0A4U0XEN7"/>
<dbReference type="InterPro" id="IPR014314">
    <property type="entry name" value="Succ_DH_cytb556"/>
</dbReference>
<dbReference type="PROSITE" id="PS01001">
    <property type="entry name" value="SDH_CYT_2"/>
    <property type="match status" value="1"/>
</dbReference>
<keyword evidence="3" id="KW-0349">Heme</keyword>
<dbReference type="Pfam" id="PF01127">
    <property type="entry name" value="Sdh_cyt"/>
    <property type="match status" value="1"/>
</dbReference>
<evidence type="ECO:0000256" key="8">
    <source>
        <dbReference type="ARBA" id="ARBA00022989"/>
    </source>
</evidence>
<evidence type="ECO:0000256" key="1">
    <source>
        <dbReference type="ARBA" id="ARBA00004448"/>
    </source>
</evidence>
<dbReference type="GO" id="GO:0009055">
    <property type="term" value="F:electron transfer activity"/>
    <property type="evidence" value="ECO:0007669"/>
    <property type="project" value="InterPro"/>
</dbReference>
<comment type="subcellular location">
    <subcellularLocation>
        <location evidence="1">Mitochondrion inner membrane</location>
        <topology evidence="1">Multi-pass membrane protein</topology>
    </subcellularLocation>
</comment>
<dbReference type="InterPro" id="IPR018495">
    <property type="entry name" value="Succ_DH_cyt_bsu_CS"/>
</dbReference>
<dbReference type="GO" id="GO:0046872">
    <property type="term" value="F:metal ion binding"/>
    <property type="evidence" value="ECO:0007669"/>
    <property type="project" value="UniProtKB-KW"/>
</dbReference>